<evidence type="ECO:0000313" key="9">
    <source>
        <dbReference type="Proteomes" id="UP000706124"/>
    </source>
</evidence>
<feature type="transmembrane region" description="Helical" evidence="6">
    <location>
        <begin position="12"/>
        <end position="34"/>
    </location>
</feature>
<evidence type="ECO:0000256" key="1">
    <source>
        <dbReference type="ARBA" id="ARBA00004141"/>
    </source>
</evidence>
<feature type="compositionally biased region" description="Basic and acidic residues" evidence="5">
    <location>
        <begin position="152"/>
        <end position="164"/>
    </location>
</feature>
<keyword evidence="3 6" id="KW-1133">Transmembrane helix</keyword>
<evidence type="ECO:0000256" key="6">
    <source>
        <dbReference type="SAM" id="Phobius"/>
    </source>
</evidence>
<comment type="caution">
    <text evidence="8">The sequence shown here is derived from an EMBL/GenBank/DDBJ whole genome shotgun (WGS) entry which is preliminary data.</text>
</comment>
<dbReference type="PANTHER" id="PTHR39608:SF1">
    <property type="entry name" value="INTEGRAL MEMBRANE PROTEIN (AFU_ORTHOLOGUE AFUA_5G08640)"/>
    <property type="match status" value="1"/>
</dbReference>
<evidence type="ECO:0000256" key="4">
    <source>
        <dbReference type="ARBA" id="ARBA00023136"/>
    </source>
</evidence>
<dbReference type="AlphaFoldDB" id="A0A9P7MG93"/>
<dbReference type="Pfam" id="PF01284">
    <property type="entry name" value="MARVEL"/>
    <property type="match status" value="1"/>
</dbReference>
<keyword evidence="4 6" id="KW-0472">Membrane</keyword>
<evidence type="ECO:0000256" key="5">
    <source>
        <dbReference type="SAM" id="MobiDB-lite"/>
    </source>
</evidence>
<feature type="transmembrane region" description="Helical" evidence="6">
    <location>
        <begin position="123"/>
        <end position="143"/>
    </location>
</feature>
<dbReference type="OrthoDB" id="4074965at2759"/>
<protein>
    <recommendedName>
        <fullName evidence="7">MARVEL domain-containing protein</fullName>
    </recommendedName>
</protein>
<feature type="compositionally biased region" description="Polar residues" evidence="5">
    <location>
        <begin position="166"/>
        <end position="176"/>
    </location>
</feature>
<organism evidence="8 9">
    <name type="scientific">Claviceps pazoutovae</name>
    <dbReference type="NCBI Taxonomy" id="1649127"/>
    <lineage>
        <taxon>Eukaryota</taxon>
        <taxon>Fungi</taxon>
        <taxon>Dikarya</taxon>
        <taxon>Ascomycota</taxon>
        <taxon>Pezizomycotina</taxon>
        <taxon>Sordariomycetes</taxon>
        <taxon>Hypocreomycetidae</taxon>
        <taxon>Hypocreales</taxon>
        <taxon>Clavicipitaceae</taxon>
        <taxon>Claviceps</taxon>
    </lineage>
</organism>
<dbReference type="GO" id="GO:0016020">
    <property type="term" value="C:membrane"/>
    <property type="evidence" value="ECO:0007669"/>
    <property type="project" value="UniProtKB-SubCell"/>
</dbReference>
<accession>A0A9P7MG93</accession>
<evidence type="ECO:0000313" key="8">
    <source>
        <dbReference type="EMBL" id="KAG5943817.1"/>
    </source>
</evidence>
<sequence>MAQTAILRVGIVVLRVLQFASAAIVTGITAYFISQSDTTTWNLGRFIYSQLIACISLLAIFATLLPSVDAFVQIPIDIALSLLWWGVFGLLFNFTQYPCGWVFEWMNIAPPYEPQCAKFDASTAFSLAAAILFTVCGIANVFIERRGGDSRDVIEPHRKPEHRSQMHQTTREPTWV</sequence>
<evidence type="ECO:0000256" key="2">
    <source>
        <dbReference type="ARBA" id="ARBA00022692"/>
    </source>
</evidence>
<feature type="region of interest" description="Disordered" evidence="5">
    <location>
        <begin position="152"/>
        <end position="176"/>
    </location>
</feature>
<dbReference type="Proteomes" id="UP000706124">
    <property type="component" value="Unassembled WGS sequence"/>
</dbReference>
<dbReference type="InterPro" id="IPR008253">
    <property type="entry name" value="Marvel"/>
</dbReference>
<feature type="transmembrane region" description="Helical" evidence="6">
    <location>
        <begin position="78"/>
        <end position="103"/>
    </location>
</feature>
<feature type="domain" description="MARVEL" evidence="7">
    <location>
        <begin position="11"/>
        <end position="135"/>
    </location>
</feature>
<keyword evidence="9" id="KW-1185">Reference proteome</keyword>
<evidence type="ECO:0000256" key="3">
    <source>
        <dbReference type="ARBA" id="ARBA00022989"/>
    </source>
</evidence>
<proteinExistence type="predicted"/>
<gene>
    <name evidence="8" type="ORF">E4U60_006438</name>
</gene>
<dbReference type="PANTHER" id="PTHR39608">
    <property type="entry name" value="INTEGRAL MEMBRANE PROTEIN (AFU_ORTHOLOGUE AFUA_5G08640)"/>
    <property type="match status" value="1"/>
</dbReference>
<reference evidence="8 9" key="1">
    <citation type="journal article" date="2020" name="bioRxiv">
        <title>Whole genome comparisons of ergot fungi reveals the divergence and evolution of species within the genus Claviceps are the result of varying mechanisms driving genome evolution and host range expansion.</title>
        <authorList>
            <person name="Wyka S.A."/>
            <person name="Mondo S.J."/>
            <person name="Liu M."/>
            <person name="Dettman J."/>
            <person name="Nalam V."/>
            <person name="Broders K.D."/>
        </authorList>
    </citation>
    <scope>NUCLEOTIDE SEQUENCE [LARGE SCALE GENOMIC DNA]</scope>
    <source>
        <strain evidence="8 9">CCC 1485</strain>
    </source>
</reference>
<dbReference type="EMBL" id="SRPO01000062">
    <property type="protein sequence ID" value="KAG5943817.1"/>
    <property type="molecule type" value="Genomic_DNA"/>
</dbReference>
<keyword evidence="2 6" id="KW-0812">Transmembrane</keyword>
<feature type="transmembrane region" description="Helical" evidence="6">
    <location>
        <begin position="46"/>
        <end position="66"/>
    </location>
</feature>
<comment type="subcellular location">
    <subcellularLocation>
        <location evidence="1">Membrane</location>
        <topology evidence="1">Multi-pass membrane protein</topology>
    </subcellularLocation>
</comment>
<name>A0A9P7MG93_9HYPO</name>
<evidence type="ECO:0000259" key="7">
    <source>
        <dbReference type="Pfam" id="PF01284"/>
    </source>
</evidence>